<dbReference type="PANTHER" id="PTHR43798:SF5">
    <property type="entry name" value="MONOACYLGLYCEROL LIPASE ABHD6"/>
    <property type="match status" value="1"/>
</dbReference>
<organism evidence="2 3">
    <name type="scientific">Collimonas pratensis</name>
    <dbReference type="NCBI Taxonomy" id="279113"/>
    <lineage>
        <taxon>Bacteria</taxon>
        <taxon>Pseudomonadati</taxon>
        <taxon>Pseudomonadota</taxon>
        <taxon>Betaproteobacteria</taxon>
        <taxon>Burkholderiales</taxon>
        <taxon>Oxalobacteraceae</taxon>
        <taxon>Collimonas</taxon>
    </lineage>
</organism>
<dbReference type="OrthoDB" id="9773293at2"/>
<dbReference type="EMBL" id="CP013234">
    <property type="protein sequence ID" value="AMP02664.1"/>
    <property type="molecule type" value="Genomic_DNA"/>
</dbReference>
<evidence type="ECO:0000313" key="3">
    <source>
        <dbReference type="Proteomes" id="UP000074561"/>
    </source>
</evidence>
<dbReference type="RefSeq" id="WP_061935922.1">
    <property type="nucleotide sequence ID" value="NZ_CP013234.1"/>
</dbReference>
<dbReference type="InterPro" id="IPR029058">
    <property type="entry name" value="AB_hydrolase_fold"/>
</dbReference>
<dbReference type="PANTHER" id="PTHR43798">
    <property type="entry name" value="MONOACYLGLYCEROL LIPASE"/>
    <property type="match status" value="1"/>
</dbReference>
<dbReference type="Gene3D" id="3.40.50.1820">
    <property type="entry name" value="alpha/beta hydrolase"/>
    <property type="match status" value="1"/>
</dbReference>
<dbReference type="PATRIC" id="fig|279113.9.peg.271"/>
<evidence type="ECO:0000259" key="1">
    <source>
        <dbReference type="Pfam" id="PF00561"/>
    </source>
</evidence>
<dbReference type="GO" id="GO:0016020">
    <property type="term" value="C:membrane"/>
    <property type="evidence" value="ECO:0007669"/>
    <property type="project" value="TreeGrafter"/>
</dbReference>
<dbReference type="InterPro" id="IPR050266">
    <property type="entry name" value="AB_hydrolase_sf"/>
</dbReference>
<protein>
    <submittedName>
        <fullName evidence="2">Alpha/beta hydrolase fold family protein</fullName>
    </submittedName>
</protein>
<dbReference type="GO" id="GO:0047372">
    <property type="term" value="F:monoacylglycerol lipase activity"/>
    <property type="evidence" value="ECO:0007669"/>
    <property type="project" value="TreeGrafter"/>
</dbReference>
<keyword evidence="2" id="KW-0378">Hydrolase</keyword>
<dbReference type="Proteomes" id="UP000074561">
    <property type="component" value="Chromosome"/>
</dbReference>
<dbReference type="SUPFAM" id="SSF53474">
    <property type="entry name" value="alpha/beta-Hydrolases"/>
    <property type="match status" value="1"/>
</dbReference>
<dbReference type="Pfam" id="PF00561">
    <property type="entry name" value="Abhydrolase_1"/>
    <property type="match status" value="1"/>
</dbReference>
<dbReference type="InterPro" id="IPR000073">
    <property type="entry name" value="AB_hydrolase_1"/>
</dbReference>
<dbReference type="PRINTS" id="PR00412">
    <property type="entry name" value="EPOXHYDRLASE"/>
</dbReference>
<dbReference type="GO" id="GO:0046464">
    <property type="term" value="P:acylglycerol catabolic process"/>
    <property type="evidence" value="ECO:0007669"/>
    <property type="project" value="TreeGrafter"/>
</dbReference>
<dbReference type="KEGG" id="cpra:CPter91_0265"/>
<feature type="domain" description="AB hydrolase-1" evidence="1">
    <location>
        <begin position="66"/>
        <end position="296"/>
    </location>
</feature>
<sequence>MSILITVIAIVAGLLLALLLFDRLLPATSARLALQLERRRAGLTLAEVSLPGCSMPYLHGGSPDAPVLVLVHGFGGDKDNFTRIAGFLTPHYRVICPDLPGFGDASRDPAASYGMSDQVERLRAFLDQLGLERVHLGGNSMGGFISAQFSAAYPARVASLWLLDAAGTAAAQDTLLLKRYLESGDMPLLLRRQQDFAVLVRSTTHRPPYIPWSLRTILAQRAIRDYPLHSRIMQQLTTSPLLETQYQALATPCLIVWGKQDQILNPAGAYSFQALFPHNQLQLMEGIGHLPMIEAPKRSAADYLAFRKTLA</sequence>
<dbReference type="AlphaFoldDB" id="A0A127PY37"/>
<gene>
    <name evidence="2" type="ORF">CPter91_0265</name>
</gene>
<reference evidence="2 3" key="1">
    <citation type="submission" date="2015-11" db="EMBL/GenBank/DDBJ databases">
        <title>Exploring the genomic traits of fungus-feeding bacterial genus Collimonas.</title>
        <authorList>
            <person name="Song C."/>
            <person name="Schmidt R."/>
            <person name="de Jager V."/>
            <person name="Krzyzanowska D."/>
            <person name="Jongedijk E."/>
            <person name="Cankar K."/>
            <person name="Beekwilder J."/>
            <person name="van Veen A."/>
            <person name="de Boer W."/>
            <person name="van Veen J.A."/>
            <person name="Garbeva P."/>
        </authorList>
    </citation>
    <scope>NUCLEOTIDE SEQUENCE [LARGE SCALE GENOMIC DNA]</scope>
    <source>
        <strain evidence="2 3">Ter91</strain>
    </source>
</reference>
<evidence type="ECO:0000313" key="2">
    <source>
        <dbReference type="EMBL" id="AMP02664.1"/>
    </source>
</evidence>
<proteinExistence type="predicted"/>
<accession>A0A127PY37</accession>
<dbReference type="InterPro" id="IPR000639">
    <property type="entry name" value="Epox_hydrolase-like"/>
</dbReference>
<name>A0A127PY37_9BURK</name>
<dbReference type="PRINTS" id="PR00111">
    <property type="entry name" value="ABHYDROLASE"/>
</dbReference>
<dbReference type="STRING" id="279113.CPter91_0265"/>